<dbReference type="Pfam" id="PF00465">
    <property type="entry name" value="Fe-ADH"/>
    <property type="match status" value="1"/>
</dbReference>
<dbReference type="SUPFAM" id="SSF56796">
    <property type="entry name" value="Dehydroquinate synthase-like"/>
    <property type="match status" value="1"/>
</dbReference>
<evidence type="ECO:0000256" key="4">
    <source>
        <dbReference type="ARBA" id="ARBA00023027"/>
    </source>
</evidence>
<comment type="pathway">
    <text evidence="5">Polyol metabolism; glycerol fermentation; glycerone phosphate from glycerol (oxidative route): step 1/2.</text>
</comment>
<evidence type="ECO:0000313" key="12">
    <source>
        <dbReference type="EMBL" id="MCG4748909.1"/>
    </source>
</evidence>
<reference evidence="13" key="2">
    <citation type="submission" date="2020-02" db="EMBL/GenBank/DDBJ databases">
        <authorList>
            <person name="Littmann E."/>
            <person name="Sorbara M."/>
        </authorList>
    </citation>
    <scope>NUCLEOTIDE SEQUENCE</scope>
    <source>
        <strain evidence="13">MSK.1.17</strain>
    </source>
</reference>
<keyword evidence="4 10" id="KW-0520">NAD</keyword>
<organism evidence="12 15">
    <name type="scientific">Enterocloster aldenensis</name>
    <dbReference type="NCBI Taxonomy" id="358742"/>
    <lineage>
        <taxon>Bacteria</taxon>
        <taxon>Bacillati</taxon>
        <taxon>Bacillota</taxon>
        <taxon>Clostridia</taxon>
        <taxon>Lachnospirales</taxon>
        <taxon>Lachnospiraceae</taxon>
        <taxon>Enterocloster</taxon>
    </lineage>
</organism>
<protein>
    <recommendedName>
        <fullName evidence="7">Glycerol dehydrogenase</fullName>
        <ecNumber evidence="6">1.1.1.6</ecNumber>
    </recommendedName>
</protein>
<evidence type="ECO:0000256" key="2">
    <source>
        <dbReference type="ARBA" id="ARBA00022723"/>
    </source>
</evidence>
<dbReference type="InterPro" id="IPR001670">
    <property type="entry name" value="ADH_Fe/GldA"/>
</dbReference>
<dbReference type="PANTHER" id="PTHR43616:SF5">
    <property type="entry name" value="GLYCEROL DEHYDROGENASE 1"/>
    <property type="match status" value="1"/>
</dbReference>
<dbReference type="EMBL" id="JAKNGE010000046">
    <property type="protein sequence ID" value="MCG4748909.1"/>
    <property type="molecule type" value="Genomic_DNA"/>
</dbReference>
<reference evidence="12" key="3">
    <citation type="submission" date="2022-01" db="EMBL/GenBank/DDBJ databases">
        <title>Collection of gut derived symbiotic bacterial strains cultured from healthy donors.</title>
        <authorList>
            <person name="Lin H."/>
            <person name="Kohout C."/>
            <person name="Waligurski E."/>
            <person name="Pamer E.G."/>
        </authorList>
    </citation>
    <scope>NUCLEOTIDE SEQUENCE</scope>
    <source>
        <strain evidence="12">DFI.6.55</strain>
    </source>
</reference>
<reference evidence="13 14" key="1">
    <citation type="journal article" date="2020" name="Cell Host Microbe">
        <title>Functional and Genomic Variation between Human-Derived Isolates of Lachnospiraceae Reveals Inter- and Intra-Species Diversity.</title>
        <authorList>
            <person name="Sorbara M.T."/>
            <person name="Littmann E.R."/>
            <person name="Fontana E."/>
            <person name="Moody T.U."/>
            <person name="Kohout C.E."/>
            <person name="Gjonbalaj M."/>
            <person name="Eaton V."/>
            <person name="Seok R."/>
            <person name="Leiner I.M."/>
            <person name="Pamer E.G."/>
        </authorList>
    </citation>
    <scope>NUCLEOTIDE SEQUENCE [LARGE SCALE GENOMIC DNA]</scope>
    <source>
        <strain evidence="13 14">MSK.1.17</strain>
    </source>
</reference>
<dbReference type="EC" id="1.1.1.6" evidence="6"/>
<dbReference type="RefSeq" id="WP_165640903.1">
    <property type="nucleotide sequence ID" value="NZ_JAAITT010000011.1"/>
</dbReference>
<keyword evidence="3" id="KW-0560">Oxidoreductase</keyword>
<feature type="binding site" evidence="9">
    <location>
        <position position="282"/>
    </location>
    <ligand>
        <name>glycerol</name>
        <dbReference type="ChEBI" id="CHEBI:17754"/>
    </ligand>
</feature>
<keyword evidence="2 9" id="KW-0479">Metal-binding</keyword>
<dbReference type="PROSITE" id="PS00913">
    <property type="entry name" value="ADH_IRON_1"/>
    <property type="match status" value="1"/>
</dbReference>
<comment type="caution">
    <text evidence="12">The sequence shown here is derived from an EMBL/GenBank/DDBJ whole genome shotgun (WGS) entry which is preliminary data.</text>
</comment>
<evidence type="ECO:0000256" key="6">
    <source>
        <dbReference type="ARBA" id="ARBA00039147"/>
    </source>
</evidence>
<dbReference type="PIRSF" id="PIRSF000112">
    <property type="entry name" value="Glycerol_dehydrogenase"/>
    <property type="match status" value="1"/>
</dbReference>
<evidence type="ECO:0000256" key="8">
    <source>
        <dbReference type="ARBA" id="ARBA00049006"/>
    </source>
</evidence>
<comment type="cofactor">
    <cofactor evidence="9">
        <name>Zn(2+)</name>
        <dbReference type="ChEBI" id="CHEBI:29105"/>
    </cofactor>
    <text evidence="9">Binds 1 zinc ion per subunit.</text>
</comment>
<keyword evidence="14" id="KW-1185">Reference proteome</keyword>
<evidence type="ECO:0000313" key="13">
    <source>
        <dbReference type="EMBL" id="NSJ48916.1"/>
    </source>
</evidence>
<dbReference type="GO" id="GO:0008888">
    <property type="term" value="F:glycerol dehydrogenase (NAD+) activity"/>
    <property type="evidence" value="ECO:0007669"/>
    <property type="project" value="UniProtKB-EC"/>
</dbReference>
<dbReference type="EMBL" id="JAAITT010000011">
    <property type="protein sequence ID" value="NSJ48916.1"/>
    <property type="molecule type" value="Genomic_DNA"/>
</dbReference>
<dbReference type="Gene3D" id="3.40.50.1970">
    <property type="match status" value="1"/>
</dbReference>
<keyword evidence="9" id="KW-0862">Zinc</keyword>
<dbReference type="Proteomes" id="UP001299608">
    <property type="component" value="Unassembled WGS sequence"/>
</dbReference>
<feature type="domain" description="Alcohol dehydrogenase iron-type/glycerol dehydrogenase GldA" evidence="11">
    <location>
        <begin position="16"/>
        <end position="159"/>
    </location>
</feature>
<feature type="binding site" evidence="10">
    <location>
        <position position="131"/>
    </location>
    <ligand>
        <name>NAD(+)</name>
        <dbReference type="ChEBI" id="CHEBI:57540"/>
    </ligand>
</feature>
<evidence type="ECO:0000313" key="14">
    <source>
        <dbReference type="Proteomes" id="UP000669239"/>
    </source>
</evidence>
<evidence type="ECO:0000256" key="10">
    <source>
        <dbReference type="PIRSR" id="PIRSR000112-3"/>
    </source>
</evidence>
<dbReference type="Proteomes" id="UP000669239">
    <property type="component" value="Unassembled WGS sequence"/>
</dbReference>
<evidence type="ECO:0000259" key="11">
    <source>
        <dbReference type="Pfam" id="PF00465"/>
    </source>
</evidence>
<sequence>MEKIVLDSAIKFGAGRYRQDRNILKECGQEIRRFGKKAFVIAGPRAFDAVKGQLIPGFEAAGLDYVVEIYSGPCSFEAAGEYAGKCLAAGCDEVVGVGGGRIMDFSKALAETAGLGTVNIPTSIATCAAFTTMSVMYTPQGAKKTCWRFEHEVDAVLVDMDVIASCPIRYAAAGILDAMAKRIEIQNGKPVMTLEDNRFDLFTAFKMSEYTYDVLEKYGPQAIEDIRCHKVTKAVEDITFINIAVTGVIANITKSFSQSALGHMMYDGVRTFFTKEAEAALHGEIVAVALFAQLYYNQLEGEMEQLKRFMERMDMPLTLDDLGVEGNEENLRILEEYLIDSPYVGQDEESLRRLHGAMGKMGARI</sequence>
<name>A0AAW5C198_9FIRM</name>
<evidence type="ECO:0000256" key="5">
    <source>
        <dbReference type="ARBA" id="ARBA00037918"/>
    </source>
</evidence>
<evidence type="ECO:0000256" key="9">
    <source>
        <dbReference type="PIRSR" id="PIRSR000112-1"/>
    </source>
</evidence>
<comment type="catalytic activity">
    <reaction evidence="8">
        <text>glycerol + NAD(+) = dihydroxyacetone + NADH + H(+)</text>
        <dbReference type="Rhea" id="RHEA:13769"/>
        <dbReference type="ChEBI" id="CHEBI:15378"/>
        <dbReference type="ChEBI" id="CHEBI:16016"/>
        <dbReference type="ChEBI" id="CHEBI:17754"/>
        <dbReference type="ChEBI" id="CHEBI:57540"/>
        <dbReference type="ChEBI" id="CHEBI:57945"/>
        <dbReference type="EC" id="1.1.1.6"/>
    </reaction>
</comment>
<feature type="binding site" evidence="10">
    <location>
        <begin position="100"/>
        <end position="104"/>
    </location>
    <ligand>
        <name>NAD(+)</name>
        <dbReference type="ChEBI" id="CHEBI:57540"/>
    </ligand>
</feature>
<dbReference type="CDD" id="cd08550">
    <property type="entry name" value="GlyDH-like"/>
    <property type="match status" value="1"/>
</dbReference>
<evidence type="ECO:0000313" key="15">
    <source>
        <dbReference type="Proteomes" id="UP001299608"/>
    </source>
</evidence>
<feature type="binding site" evidence="10">
    <location>
        <position position="137"/>
    </location>
    <ligand>
        <name>NAD(+)</name>
        <dbReference type="ChEBI" id="CHEBI:57540"/>
    </ligand>
</feature>
<feature type="binding site" evidence="9">
    <location>
        <position position="263"/>
    </location>
    <ligand>
        <name>glycerol</name>
        <dbReference type="ChEBI" id="CHEBI:17754"/>
    </ligand>
</feature>
<feature type="binding site" evidence="9">
    <location>
        <position position="177"/>
    </location>
    <ligand>
        <name>glycerol</name>
        <dbReference type="ChEBI" id="CHEBI:17754"/>
    </ligand>
</feature>
<dbReference type="AlphaFoldDB" id="A0AAW5C198"/>
<dbReference type="Gene3D" id="1.20.1090.10">
    <property type="entry name" value="Dehydroquinate synthase-like - alpha domain"/>
    <property type="match status" value="1"/>
</dbReference>
<evidence type="ECO:0000256" key="1">
    <source>
        <dbReference type="ARBA" id="ARBA00007358"/>
    </source>
</evidence>
<evidence type="ECO:0000256" key="3">
    <source>
        <dbReference type="ARBA" id="ARBA00023002"/>
    </source>
</evidence>
<evidence type="ECO:0000256" key="7">
    <source>
        <dbReference type="ARBA" id="ARBA00040132"/>
    </source>
</evidence>
<gene>
    <name evidence="13" type="ORF">G5B36_09420</name>
    <name evidence="12" type="ORF">L0N08_26180</name>
</gene>
<accession>A0AAW5C198</accession>
<proteinExistence type="inferred from homology"/>
<dbReference type="InterPro" id="IPR016205">
    <property type="entry name" value="Glycerol_DH"/>
</dbReference>
<dbReference type="PANTHER" id="PTHR43616">
    <property type="entry name" value="GLYCEROL DEHYDROGENASE"/>
    <property type="match status" value="1"/>
</dbReference>
<dbReference type="GO" id="GO:0046872">
    <property type="term" value="F:metal ion binding"/>
    <property type="evidence" value="ECO:0007669"/>
    <property type="project" value="UniProtKB-KW"/>
</dbReference>
<dbReference type="InterPro" id="IPR018211">
    <property type="entry name" value="ADH_Fe_CS"/>
</dbReference>
<comment type="similarity">
    <text evidence="1">Belongs to the iron-containing alcohol dehydrogenase family.</text>
</comment>